<dbReference type="EMBL" id="AMZH03019434">
    <property type="protein sequence ID" value="RRT40369.1"/>
    <property type="molecule type" value="Genomic_DNA"/>
</dbReference>
<protein>
    <recommendedName>
        <fullName evidence="3">RNase H type-1 domain-containing protein</fullName>
    </recommendedName>
</protein>
<feature type="non-terminal residue" evidence="1">
    <location>
        <position position="116"/>
    </location>
</feature>
<dbReference type="AlphaFoldDB" id="A0A426XLI0"/>
<evidence type="ECO:0000313" key="1">
    <source>
        <dbReference type="EMBL" id="RRT40369.1"/>
    </source>
</evidence>
<dbReference type="PANTHER" id="PTHR48475">
    <property type="entry name" value="RIBONUCLEASE H"/>
    <property type="match status" value="1"/>
</dbReference>
<dbReference type="Proteomes" id="UP000287651">
    <property type="component" value="Unassembled WGS sequence"/>
</dbReference>
<accession>A0A426XLI0</accession>
<evidence type="ECO:0008006" key="3">
    <source>
        <dbReference type="Google" id="ProtNLM"/>
    </source>
</evidence>
<evidence type="ECO:0000313" key="2">
    <source>
        <dbReference type="Proteomes" id="UP000287651"/>
    </source>
</evidence>
<organism evidence="1 2">
    <name type="scientific">Ensete ventricosum</name>
    <name type="common">Abyssinian banana</name>
    <name type="synonym">Musa ensete</name>
    <dbReference type="NCBI Taxonomy" id="4639"/>
    <lineage>
        <taxon>Eukaryota</taxon>
        <taxon>Viridiplantae</taxon>
        <taxon>Streptophyta</taxon>
        <taxon>Embryophyta</taxon>
        <taxon>Tracheophyta</taxon>
        <taxon>Spermatophyta</taxon>
        <taxon>Magnoliopsida</taxon>
        <taxon>Liliopsida</taxon>
        <taxon>Zingiberales</taxon>
        <taxon>Musaceae</taxon>
        <taxon>Ensete</taxon>
    </lineage>
</organism>
<reference evidence="1 2" key="1">
    <citation type="journal article" date="2014" name="Agronomy (Basel)">
        <title>A Draft Genome Sequence for Ensete ventricosum, the Drought-Tolerant Tree Against Hunger.</title>
        <authorList>
            <person name="Harrison J."/>
            <person name="Moore K.A."/>
            <person name="Paszkiewicz K."/>
            <person name="Jones T."/>
            <person name="Grant M."/>
            <person name="Ambacheew D."/>
            <person name="Muzemil S."/>
            <person name="Studholme D.J."/>
        </authorList>
    </citation>
    <scope>NUCLEOTIDE SEQUENCE [LARGE SCALE GENOMIC DNA]</scope>
</reference>
<name>A0A426XLI0_ENSVE</name>
<sequence length="116" mass="12950">MTDRFRRCTITKVPRAENSQADALAQLASSCATDTPPGGTVRTTGPSVNLGVLAVDEEEGSWINEIIRFKQTGALPEDKVAARRTKRTKSWYCIIDGRLYRRGFSRPLLRCLHPTE</sequence>
<dbReference type="PANTHER" id="PTHR48475:SF2">
    <property type="entry name" value="RIBONUCLEASE H"/>
    <property type="match status" value="1"/>
</dbReference>
<comment type="caution">
    <text evidence="1">The sequence shown here is derived from an EMBL/GenBank/DDBJ whole genome shotgun (WGS) entry which is preliminary data.</text>
</comment>
<gene>
    <name evidence="1" type="ORF">B296_00055709</name>
</gene>
<proteinExistence type="predicted"/>